<sequence>MHFPALVLVLLSALSTTHACKCLVDDESSIQDTRDCCRKVQGSFAYGDDCTDSTILTKLEEFDQLGNKPSNHDTKS</sequence>
<evidence type="ECO:0000313" key="3">
    <source>
        <dbReference type="Proteomes" id="UP000799757"/>
    </source>
</evidence>
<feature type="chain" id="PRO_5025682495" description="Extracellular membrane protein CFEM domain-containing protein" evidence="1">
    <location>
        <begin position="20"/>
        <end position="76"/>
    </location>
</feature>
<dbReference type="Proteomes" id="UP000799757">
    <property type="component" value="Unassembled WGS sequence"/>
</dbReference>
<dbReference type="AlphaFoldDB" id="A0A6A6XRD3"/>
<evidence type="ECO:0000313" key="2">
    <source>
        <dbReference type="EMBL" id="KAF2798982.1"/>
    </source>
</evidence>
<keyword evidence="1" id="KW-0732">Signal</keyword>
<evidence type="ECO:0000256" key="1">
    <source>
        <dbReference type="SAM" id="SignalP"/>
    </source>
</evidence>
<name>A0A6A6XRD3_9PLEO</name>
<gene>
    <name evidence="2" type="ORF">K505DRAFT_356971</name>
</gene>
<accession>A0A6A6XRD3</accession>
<protein>
    <recommendedName>
        <fullName evidence="4">Extracellular membrane protein CFEM domain-containing protein</fullName>
    </recommendedName>
</protein>
<dbReference type="EMBL" id="MU001772">
    <property type="protein sequence ID" value="KAF2798982.1"/>
    <property type="molecule type" value="Genomic_DNA"/>
</dbReference>
<keyword evidence="3" id="KW-1185">Reference proteome</keyword>
<proteinExistence type="predicted"/>
<reference evidence="2" key="1">
    <citation type="journal article" date="2020" name="Stud. Mycol.">
        <title>101 Dothideomycetes genomes: a test case for predicting lifestyles and emergence of pathogens.</title>
        <authorList>
            <person name="Haridas S."/>
            <person name="Albert R."/>
            <person name="Binder M."/>
            <person name="Bloem J."/>
            <person name="Labutti K."/>
            <person name="Salamov A."/>
            <person name="Andreopoulos B."/>
            <person name="Baker S."/>
            <person name="Barry K."/>
            <person name="Bills G."/>
            <person name="Bluhm B."/>
            <person name="Cannon C."/>
            <person name="Castanera R."/>
            <person name="Culley D."/>
            <person name="Daum C."/>
            <person name="Ezra D."/>
            <person name="Gonzalez J."/>
            <person name="Henrissat B."/>
            <person name="Kuo A."/>
            <person name="Liang C."/>
            <person name="Lipzen A."/>
            <person name="Lutzoni F."/>
            <person name="Magnuson J."/>
            <person name="Mondo S."/>
            <person name="Nolan M."/>
            <person name="Ohm R."/>
            <person name="Pangilinan J."/>
            <person name="Park H.-J."/>
            <person name="Ramirez L."/>
            <person name="Alfaro M."/>
            <person name="Sun H."/>
            <person name="Tritt A."/>
            <person name="Yoshinaga Y."/>
            <person name="Zwiers L.-H."/>
            <person name="Turgeon B."/>
            <person name="Goodwin S."/>
            <person name="Spatafora J."/>
            <person name="Crous P."/>
            <person name="Grigoriev I."/>
        </authorList>
    </citation>
    <scope>NUCLEOTIDE SEQUENCE</scope>
    <source>
        <strain evidence="2">CBS 109.77</strain>
    </source>
</reference>
<feature type="signal peptide" evidence="1">
    <location>
        <begin position="1"/>
        <end position="19"/>
    </location>
</feature>
<organism evidence="2 3">
    <name type="scientific">Melanomma pulvis-pyrius CBS 109.77</name>
    <dbReference type="NCBI Taxonomy" id="1314802"/>
    <lineage>
        <taxon>Eukaryota</taxon>
        <taxon>Fungi</taxon>
        <taxon>Dikarya</taxon>
        <taxon>Ascomycota</taxon>
        <taxon>Pezizomycotina</taxon>
        <taxon>Dothideomycetes</taxon>
        <taxon>Pleosporomycetidae</taxon>
        <taxon>Pleosporales</taxon>
        <taxon>Melanommataceae</taxon>
        <taxon>Melanomma</taxon>
    </lineage>
</organism>
<evidence type="ECO:0008006" key="4">
    <source>
        <dbReference type="Google" id="ProtNLM"/>
    </source>
</evidence>